<dbReference type="AlphaFoldDB" id="A0A5C4QSW7"/>
<reference evidence="1 2" key="1">
    <citation type="submission" date="2019-06" db="EMBL/GenBank/DDBJ databases">
        <title>Micromonospora ordensis sp. nov., isolated from deep marine sediment.</title>
        <authorList>
            <person name="Veyisoglu A."/>
            <person name="Carro L."/>
            <person name="Klenk H.-P."/>
            <person name="Sahin N."/>
        </authorList>
    </citation>
    <scope>NUCLEOTIDE SEQUENCE [LARGE SCALE GENOMIC DNA]</scope>
    <source>
        <strain evidence="1 2">S2509</strain>
    </source>
</reference>
<organism evidence="1 2">
    <name type="scientific">Micromonospora orduensis</name>
    <dbReference type="NCBI Taxonomy" id="1420891"/>
    <lineage>
        <taxon>Bacteria</taxon>
        <taxon>Bacillati</taxon>
        <taxon>Actinomycetota</taxon>
        <taxon>Actinomycetes</taxon>
        <taxon>Micromonosporales</taxon>
        <taxon>Micromonosporaceae</taxon>
        <taxon>Micromonospora</taxon>
    </lineage>
</organism>
<keyword evidence="2" id="KW-1185">Reference proteome</keyword>
<dbReference type="EMBL" id="VDFY01000133">
    <property type="protein sequence ID" value="TNH29844.1"/>
    <property type="molecule type" value="Genomic_DNA"/>
</dbReference>
<comment type="caution">
    <text evidence="1">The sequence shown here is derived from an EMBL/GenBank/DDBJ whole genome shotgun (WGS) entry which is preliminary data.</text>
</comment>
<gene>
    <name evidence="1" type="ORF">FHG89_10710</name>
</gene>
<evidence type="ECO:0000313" key="2">
    <source>
        <dbReference type="Proteomes" id="UP000306145"/>
    </source>
</evidence>
<sequence>MSEGESQPALDGAAATTFSQQVEAALDDLPTEMSSEDAQRRLAMIMIAAAFIADQMRVLPMLASKTPALRRN</sequence>
<evidence type="ECO:0000313" key="1">
    <source>
        <dbReference type="EMBL" id="TNH29844.1"/>
    </source>
</evidence>
<dbReference type="RefSeq" id="WP_139584220.1">
    <property type="nucleotide sequence ID" value="NZ_VDFY01000133.1"/>
</dbReference>
<proteinExistence type="predicted"/>
<accession>A0A5C4QSW7</accession>
<dbReference type="Proteomes" id="UP000306145">
    <property type="component" value="Unassembled WGS sequence"/>
</dbReference>
<protein>
    <submittedName>
        <fullName evidence="1">Uncharacterized protein</fullName>
    </submittedName>
</protein>
<name>A0A5C4QSW7_9ACTN</name>